<evidence type="ECO:0000256" key="12">
    <source>
        <dbReference type="RuleBase" id="RU363047"/>
    </source>
</evidence>
<evidence type="ECO:0000256" key="11">
    <source>
        <dbReference type="RuleBase" id="RU000688"/>
    </source>
</evidence>
<feature type="transmembrane region" description="Helical" evidence="12">
    <location>
        <begin position="95"/>
        <end position="117"/>
    </location>
</feature>
<dbReference type="Gene3D" id="1.20.1070.10">
    <property type="entry name" value="Rhodopsin 7-helix transmembrane proteins"/>
    <property type="match status" value="1"/>
</dbReference>
<dbReference type="OrthoDB" id="9523733at2759"/>
<protein>
    <recommendedName>
        <fullName evidence="12">Olfactory receptor</fullName>
    </recommendedName>
</protein>
<proteinExistence type="inferred from homology"/>
<feature type="domain" description="G-protein coupled receptors family 1 profile" evidence="13">
    <location>
        <begin position="75"/>
        <end position="323"/>
    </location>
</feature>
<evidence type="ECO:0000256" key="2">
    <source>
        <dbReference type="ARBA" id="ARBA00022475"/>
    </source>
</evidence>
<feature type="transmembrane region" description="Helical" evidence="12">
    <location>
        <begin position="137"/>
        <end position="154"/>
    </location>
</feature>
<dbReference type="GO" id="GO:0004930">
    <property type="term" value="F:G protein-coupled receptor activity"/>
    <property type="evidence" value="ECO:0007669"/>
    <property type="project" value="UniProtKB-KW"/>
</dbReference>
<reference evidence="14" key="1">
    <citation type="submission" date="2025-08" db="UniProtKB">
        <authorList>
            <consortium name="RefSeq"/>
        </authorList>
    </citation>
    <scope>IDENTIFICATION</scope>
    <source>
        <tissue evidence="14">Leukocyte</tissue>
    </source>
</reference>
<dbReference type="InterPro" id="IPR017452">
    <property type="entry name" value="GPCR_Rhodpsn_7TM"/>
</dbReference>
<keyword evidence="6 12" id="KW-1133">Transmembrane helix</keyword>
<feature type="transmembrane region" description="Helical" evidence="12">
    <location>
        <begin position="305"/>
        <end position="325"/>
    </location>
</feature>
<dbReference type="InterPro" id="IPR000725">
    <property type="entry name" value="Olfact_rcpt"/>
</dbReference>
<organism evidence="14">
    <name type="scientific">Castor canadensis</name>
    <name type="common">American beaver</name>
    <dbReference type="NCBI Taxonomy" id="51338"/>
    <lineage>
        <taxon>Eukaryota</taxon>
        <taxon>Metazoa</taxon>
        <taxon>Chordata</taxon>
        <taxon>Craniata</taxon>
        <taxon>Vertebrata</taxon>
        <taxon>Euteleostomi</taxon>
        <taxon>Mammalia</taxon>
        <taxon>Eutheria</taxon>
        <taxon>Euarchontoglires</taxon>
        <taxon>Glires</taxon>
        <taxon>Rodentia</taxon>
        <taxon>Castorimorpha</taxon>
        <taxon>Castoridae</taxon>
        <taxon>Castor</taxon>
    </lineage>
</organism>
<dbReference type="AlphaFoldDB" id="A0A8B7WK21"/>
<sequence>MGWVNEEGLKYIQSGECLSFFFQLIFFFKRCPDNIESRNLTQVSEFYLMMPLEDSELQPVLFGLFLSMYLVTVLGNLLIIMAITTDSHLHTPMYFFLSVLSLDDIVFVSTTVLKMIVNIQTSSTVISNVGCLTQMSLFIIFADMDGMLLSVMAYDRFVAICHPLNYPVIMNPQLCGFLVLVPFLVSILGCQVHILFVLQVTYFKDVKISSFYCDPSQILDLTCSDNFSHNIFKYFVATIYGFFPISGILFSYYKILSSIQRIPLGGKYKAFSTCGSHLSVVCLFYGTAIGVYLETAVSNAPKKSGVASVMYALVTPMLNPFIYSLRNRDMKSALWKLQSRIT</sequence>
<evidence type="ECO:0000256" key="1">
    <source>
        <dbReference type="ARBA" id="ARBA00004651"/>
    </source>
</evidence>
<comment type="similarity">
    <text evidence="11">Belongs to the G-protein coupled receptor 1 family.</text>
</comment>
<dbReference type="KEGG" id="ccan:109703289"/>
<keyword evidence="3 12" id="KW-0716">Sensory transduction</keyword>
<dbReference type="SUPFAM" id="SSF81321">
    <property type="entry name" value="Family A G protein-coupled receptor-like"/>
    <property type="match status" value="1"/>
</dbReference>
<feature type="transmembrane region" description="Helical" evidence="12">
    <location>
        <begin position="174"/>
        <end position="198"/>
    </location>
</feature>
<evidence type="ECO:0000256" key="10">
    <source>
        <dbReference type="ARBA" id="ARBA00023224"/>
    </source>
</evidence>
<feature type="transmembrane region" description="Helical" evidence="12">
    <location>
        <begin position="231"/>
        <end position="253"/>
    </location>
</feature>
<evidence type="ECO:0000259" key="13">
    <source>
        <dbReference type="PROSITE" id="PS50262"/>
    </source>
</evidence>
<keyword evidence="8 12" id="KW-0472">Membrane</keyword>
<keyword evidence="5 12" id="KW-0552">Olfaction</keyword>
<dbReference type="FunFam" id="1.20.1070.10:FF:000009">
    <property type="entry name" value="Olfactory receptor"/>
    <property type="match status" value="1"/>
</dbReference>
<dbReference type="RefSeq" id="XP_020044007.1">
    <property type="nucleotide sequence ID" value="XM_020188418.1"/>
</dbReference>
<evidence type="ECO:0000256" key="3">
    <source>
        <dbReference type="ARBA" id="ARBA00022606"/>
    </source>
</evidence>
<evidence type="ECO:0000256" key="5">
    <source>
        <dbReference type="ARBA" id="ARBA00022725"/>
    </source>
</evidence>
<evidence type="ECO:0000256" key="6">
    <source>
        <dbReference type="ARBA" id="ARBA00022989"/>
    </source>
</evidence>
<evidence type="ECO:0000256" key="4">
    <source>
        <dbReference type="ARBA" id="ARBA00022692"/>
    </source>
</evidence>
<evidence type="ECO:0000256" key="7">
    <source>
        <dbReference type="ARBA" id="ARBA00023040"/>
    </source>
</evidence>
<name>A0A8B7WK21_CASCN</name>
<keyword evidence="7 11" id="KW-0297">G-protein coupled receptor</keyword>
<feature type="transmembrane region" description="Helical" evidence="12">
    <location>
        <begin position="60"/>
        <end position="83"/>
    </location>
</feature>
<keyword evidence="4 11" id="KW-0812">Transmembrane</keyword>
<keyword evidence="2 12" id="KW-1003">Cell membrane</keyword>
<keyword evidence="9 11" id="KW-0675">Receptor</keyword>
<dbReference type="PRINTS" id="PR00245">
    <property type="entry name" value="OLFACTORYR"/>
</dbReference>
<dbReference type="InterPro" id="IPR000276">
    <property type="entry name" value="GPCR_Rhodpsn"/>
</dbReference>
<dbReference type="PRINTS" id="PR00237">
    <property type="entry name" value="GPCRRHODOPSN"/>
</dbReference>
<evidence type="ECO:0000256" key="8">
    <source>
        <dbReference type="ARBA" id="ARBA00023136"/>
    </source>
</evidence>
<feature type="transmembrane region" description="Helical" evidence="12">
    <location>
        <begin position="274"/>
        <end position="293"/>
    </location>
</feature>
<dbReference type="GO" id="GO:0004984">
    <property type="term" value="F:olfactory receptor activity"/>
    <property type="evidence" value="ECO:0007669"/>
    <property type="project" value="InterPro"/>
</dbReference>
<dbReference type="GO" id="GO:0005886">
    <property type="term" value="C:plasma membrane"/>
    <property type="evidence" value="ECO:0007669"/>
    <property type="project" value="UniProtKB-SubCell"/>
</dbReference>
<evidence type="ECO:0000313" key="14">
    <source>
        <dbReference type="RefSeq" id="XP_020044007.1"/>
    </source>
</evidence>
<dbReference type="PROSITE" id="PS50262">
    <property type="entry name" value="G_PROTEIN_RECEP_F1_2"/>
    <property type="match status" value="1"/>
</dbReference>
<dbReference type="CDD" id="cd15234">
    <property type="entry name" value="7tmA_OR7-like"/>
    <property type="match status" value="1"/>
</dbReference>
<dbReference type="Pfam" id="PF13853">
    <property type="entry name" value="7tm_4"/>
    <property type="match status" value="1"/>
</dbReference>
<evidence type="ECO:0000256" key="9">
    <source>
        <dbReference type="ARBA" id="ARBA00023170"/>
    </source>
</evidence>
<dbReference type="PANTHER" id="PTHR48001">
    <property type="entry name" value="OLFACTORY RECEPTOR"/>
    <property type="match status" value="1"/>
</dbReference>
<accession>A0A8B7WK21</accession>
<gene>
    <name evidence="14" type="primary">LOC109703289</name>
</gene>
<keyword evidence="10 11" id="KW-0807">Transducer</keyword>
<comment type="subcellular location">
    <subcellularLocation>
        <location evidence="1 12">Cell membrane</location>
        <topology evidence="1 12">Multi-pass membrane protein</topology>
    </subcellularLocation>
</comment>
<dbReference type="PROSITE" id="PS00237">
    <property type="entry name" value="G_PROTEIN_RECEP_F1_1"/>
    <property type="match status" value="1"/>
</dbReference>